<feature type="compositionally biased region" description="Polar residues" evidence="1">
    <location>
        <begin position="11"/>
        <end position="20"/>
    </location>
</feature>
<sequence length="27" mass="2942">MPLPNIEMSAKTCQHSISSKPPEKSSN</sequence>
<dbReference type="EMBL" id="GBRH01264572">
    <property type="protein sequence ID" value="JAD33323.1"/>
    <property type="molecule type" value="Transcribed_RNA"/>
</dbReference>
<proteinExistence type="predicted"/>
<dbReference type="AlphaFoldDB" id="A0A0A8Z6L9"/>
<name>A0A0A8Z6L9_ARUDO</name>
<protein>
    <submittedName>
        <fullName evidence="2">Uncharacterized protein</fullName>
    </submittedName>
</protein>
<feature type="region of interest" description="Disordered" evidence="1">
    <location>
        <begin position="1"/>
        <end position="27"/>
    </location>
</feature>
<reference evidence="2" key="1">
    <citation type="submission" date="2014-09" db="EMBL/GenBank/DDBJ databases">
        <authorList>
            <person name="Magalhaes I.L.F."/>
            <person name="Oliveira U."/>
            <person name="Santos F.R."/>
            <person name="Vidigal T.H.D.A."/>
            <person name="Brescovit A.D."/>
            <person name="Santos A.J."/>
        </authorList>
    </citation>
    <scope>NUCLEOTIDE SEQUENCE</scope>
    <source>
        <tissue evidence="2">Shoot tissue taken approximately 20 cm above the soil surface</tissue>
    </source>
</reference>
<evidence type="ECO:0000313" key="2">
    <source>
        <dbReference type="EMBL" id="JAD33323.1"/>
    </source>
</evidence>
<reference evidence="2" key="2">
    <citation type="journal article" date="2015" name="Data Brief">
        <title>Shoot transcriptome of the giant reed, Arundo donax.</title>
        <authorList>
            <person name="Barrero R.A."/>
            <person name="Guerrero F.D."/>
            <person name="Moolhuijzen P."/>
            <person name="Goolsby J.A."/>
            <person name="Tidwell J."/>
            <person name="Bellgard S.E."/>
            <person name="Bellgard M.I."/>
        </authorList>
    </citation>
    <scope>NUCLEOTIDE SEQUENCE</scope>
    <source>
        <tissue evidence="2">Shoot tissue taken approximately 20 cm above the soil surface</tissue>
    </source>
</reference>
<accession>A0A0A8Z6L9</accession>
<evidence type="ECO:0000256" key="1">
    <source>
        <dbReference type="SAM" id="MobiDB-lite"/>
    </source>
</evidence>
<organism evidence="2">
    <name type="scientific">Arundo donax</name>
    <name type="common">Giant reed</name>
    <name type="synonym">Donax arundinaceus</name>
    <dbReference type="NCBI Taxonomy" id="35708"/>
    <lineage>
        <taxon>Eukaryota</taxon>
        <taxon>Viridiplantae</taxon>
        <taxon>Streptophyta</taxon>
        <taxon>Embryophyta</taxon>
        <taxon>Tracheophyta</taxon>
        <taxon>Spermatophyta</taxon>
        <taxon>Magnoliopsida</taxon>
        <taxon>Liliopsida</taxon>
        <taxon>Poales</taxon>
        <taxon>Poaceae</taxon>
        <taxon>PACMAD clade</taxon>
        <taxon>Arundinoideae</taxon>
        <taxon>Arundineae</taxon>
        <taxon>Arundo</taxon>
    </lineage>
</organism>